<dbReference type="SUPFAM" id="SSF51735">
    <property type="entry name" value="NAD(P)-binding Rossmann-fold domains"/>
    <property type="match status" value="1"/>
</dbReference>
<dbReference type="Pfam" id="PF02826">
    <property type="entry name" value="2-Hacid_dh_C"/>
    <property type="match status" value="1"/>
</dbReference>
<comment type="similarity">
    <text evidence="4">Belongs to the D-isomer specific 2-hydroxyacid dehydrogenase family.</text>
</comment>
<evidence type="ECO:0000313" key="8">
    <source>
        <dbReference type="Proteomes" id="UP000826271"/>
    </source>
</evidence>
<comment type="caution">
    <text evidence="7">The sequence shown here is derived from an EMBL/GenBank/DDBJ whole genome shotgun (WGS) entry which is preliminary data.</text>
</comment>
<dbReference type="InterPro" id="IPR050223">
    <property type="entry name" value="D-isomer_2-hydroxyacid_DH"/>
</dbReference>
<evidence type="ECO:0000313" key="7">
    <source>
        <dbReference type="EMBL" id="KAG8379963.1"/>
    </source>
</evidence>
<dbReference type="FunFam" id="3.40.50.720:FF:000213">
    <property type="entry name" value="Putative 2-hydroxyacid dehydrogenase"/>
    <property type="match status" value="1"/>
</dbReference>
<gene>
    <name evidence="7" type="ORF">BUALT_Bualt07G0144200</name>
</gene>
<feature type="domain" description="D-isomer specific 2-hydroxyacid dehydrogenase catalytic" evidence="5">
    <location>
        <begin position="10"/>
        <end position="316"/>
    </location>
</feature>
<dbReference type="InterPro" id="IPR029752">
    <property type="entry name" value="D-isomer_DH_CS1"/>
</dbReference>
<dbReference type="GO" id="GO:0016618">
    <property type="term" value="F:hydroxypyruvate reductase [NAD(P)H] activity"/>
    <property type="evidence" value="ECO:0007669"/>
    <property type="project" value="TreeGrafter"/>
</dbReference>
<evidence type="ECO:0000256" key="4">
    <source>
        <dbReference type="RuleBase" id="RU003719"/>
    </source>
</evidence>
<dbReference type="InterPro" id="IPR006140">
    <property type="entry name" value="D-isomer_DH_NAD-bd"/>
</dbReference>
<protein>
    <recommendedName>
        <fullName evidence="9">Hydroxyphenylpyruvate reductase</fullName>
    </recommendedName>
</protein>
<organism evidence="7 8">
    <name type="scientific">Buddleja alternifolia</name>
    <dbReference type="NCBI Taxonomy" id="168488"/>
    <lineage>
        <taxon>Eukaryota</taxon>
        <taxon>Viridiplantae</taxon>
        <taxon>Streptophyta</taxon>
        <taxon>Embryophyta</taxon>
        <taxon>Tracheophyta</taxon>
        <taxon>Spermatophyta</taxon>
        <taxon>Magnoliopsida</taxon>
        <taxon>eudicotyledons</taxon>
        <taxon>Gunneridae</taxon>
        <taxon>Pentapetalae</taxon>
        <taxon>asterids</taxon>
        <taxon>lamiids</taxon>
        <taxon>Lamiales</taxon>
        <taxon>Scrophulariaceae</taxon>
        <taxon>Buddlejeae</taxon>
        <taxon>Buddleja</taxon>
    </lineage>
</organism>
<name>A0AAV6XC14_9LAMI</name>
<keyword evidence="8" id="KW-1185">Reference proteome</keyword>
<dbReference type="InterPro" id="IPR036291">
    <property type="entry name" value="NAD(P)-bd_dom_sf"/>
</dbReference>
<dbReference type="Gene3D" id="3.40.50.720">
    <property type="entry name" value="NAD(P)-binding Rossmann-like Domain"/>
    <property type="match status" value="2"/>
</dbReference>
<evidence type="ECO:0008006" key="9">
    <source>
        <dbReference type="Google" id="ProtNLM"/>
    </source>
</evidence>
<dbReference type="GO" id="GO:0005829">
    <property type="term" value="C:cytosol"/>
    <property type="evidence" value="ECO:0007669"/>
    <property type="project" value="TreeGrafter"/>
</dbReference>
<dbReference type="PANTHER" id="PTHR10996:SF262">
    <property type="entry name" value="HYDROXYPHENYLPYRUVATE REDUCTASE-LIKE"/>
    <property type="match status" value="1"/>
</dbReference>
<dbReference type="CDD" id="cd12156">
    <property type="entry name" value="HPPR"/>
    <property type="match status" value="1"/>
</dbReference>
<reference evidence="7" key="1">
    <citation type="submission" date="2019-10" db="EMBL/GenBank/DDBJ databases">
        <authorList>
            <person name="Zhang R."/>
            <person name="Pan Y."/>
            <person name="Wang J."/>
            <person name="Ma R."/>
            <person name="Yu S."/>
        </authorList>
    </citation>
    <scope>NUCLEOTIDE SEQUENCE</scope>
    <source>
        <strain evidence="7">LA-IB0</strain>
        <tissue evidence="7">Leaf</tissue>
    </source>
</reference>
<evidence type="ECO:0000259" key="6">
    <source>
        <dbReference type="Pfam" id="PF02826"/>
    </source>
</evidence>
<keyword evidence="3" id="KW-0520">NAD</keyword>
<sequence>MATSIGVLQTRPLSTYLQHELSKRYTLFKFWEVPPDRRREFIGKHSDSIKAVVGNGVEGADTELIDLLPLLEIVSSDSAGLDKIDLEKCRERGIRVTYTPDALTGEVADMAILLALATARRICEADRYVRSGEWKNNGDFKLSLKFTGKSVGIIGLGRIGSAIAKRAEAFGCSIGYHSRSQKPNSTYKYYPSVTDLASNSQILIIACALTHEIHHIVNREVIDALGGNGIIINIGRGSHIDEAELISALADGRLGGAGLDVLEHEPEVPDQLLRHDNVVLSPHVAASTVETRQAMADLVVGNLEAHFSNKPLLTPVI</sequence>
<dbReference type="EMBL" id="WHWC01000007">
    <property type="protein sequence ID" value="KAG8379963.1"/>
    <property type="molecule type" value="Genomic_DNA"/>
</dbReference>
<evidence type="ECO:0000256" key="1">
    <source>
        <dbReference type="ARBA" id="ARBA00022857"/>
    </source>
</evidence>
<dbReference type="Pfam" id="PF00389">
    <property type="entry name" value="2-Hacid_dh"/>
    <property type="match status" value="1"/>
</dbReference>
<dbReference type="InterPro" id="IPR006139">
    <property type="entry name" value="D-isomer_2_OHA_DH_cat_dom"/>
</dbReference>
<dbReference type="SUPFAM" id="SSF52283">
    <property type="entry name" value="Formate/glycerate dehydrogenase catalytic domain-like"/>
    <property type="match status" value="1"/>
</dbReference>
<proteinExistence type="inferred from homology"/>
<dbReference type="AlphaFoldDB" id="A0AAV6XC14"/>
<accession>A0AAV6XC14</accession>
<keyword evidence="1" id="KW-0521">NADP</keyword>
<dbReference type="PANTHER" id="PTHR10996">
    <property type="entry name" value="2-HYDROXYACID DEHYDROGENASE-RELATED"/>
    <property type="match status" value="1"/>
</dbReference>
<dbReference type="PROSITE" id="PS00065">
    <property type="entry name" value="D_2_HYDROXYACID_DH_1"/>
    <property type="match status" value="1"/>
</dbReference>
<evidence type="ECO:0000256" key="2">
    <source>
        <dbReference type="ARBA" id="ARBA00023002"/>
    </source>
</evidence>
<keyword evidence="2 4" id="KW-0560">Oxidoreductase</keyword>
<feature type="domain" description="D-isomer specific 2-hydroxyacid dehydrogenase NAD-binding" evidence="6">
    <location>
        <begin position="113"/>
        <end position="285"/>
    </location>
</feature>
<evidence type="ECO:0000259" key="5">
    <source>
        <dbReference type="Pfam" id="PF00389"/>
    </source>
</evidence>
<dbReference type="GO" id="GO:0051287">
    <property type="term" value="F:NAD binding"/>
    <property type="evidence" value="ECO:0007669"/>
    <property type="project" value="InterPro"/>
</dbReference>
<evidence type="ECO:0000256" key="3">
    <source>
        <dbReference type="ARBA" id="ARBA00023027"/>
    </source>
</evidence>
<dbReference type="GO" id="GO:0030267">
    <property type="term" value="F:glyoxylate reductase (NADPH) activity"/>
    <property type="evidence" value="ECO:0007669"/>
    <property type="project" value="TreeGrafter"/>
</dbReference>
<dbReference type="Proteomes" id="UP000826271">
    <property type="component" value="Unassembled WGS sequence"/>
</dbReference>